<evidence type="ECO:0000256" key="2">
    <source>
        <dbReference type="ARBA" id="ARBA00005254"/>
    </source>
</evidence>
<dbReference type="PANTHER" id="PTHR11941">
    <property type="entry name" value="ENOYL-COA HYDRATASE-RELATED"/>
    <property type="match status" value="1"/>
</dbReference>
<dbReference type="RefSeq" id="WP_085120951.1">
    <property type="nucleotide sequence ID" value="NZ_FWZX01000001.1"/>
</dbReference>
<dbReference type="NCBIfam" id="NF004517">
    <property type="entry name" value="PRK05862.1"/>
    <property type="match status" value="1"/>
</dbReference>
<dbReference type="FunFam" id="1.10.12.10:FF:000001">
    <property type="entry name" value="Probable enoyl-CoA hydratase, mitochondrial"/>
    <property type="match status" value="1"/>
</dbReference>
<dbReference type="EC" id="4.2.1.17" evidence="3"/>
<dbReference type="GO" id="GO:0006635">
    <property type="term" value="P:fatty acid beta-oxidation"/>
    <property type="evidence" value="ECO:0007669"/>
    <property type="project" value="TreeGrafter"/>
</dbReference>
<dbReference type="Gene3D" id="3.90.226.10">
    <property type="entry name" value="2-enoyl-CoA Hydratase, Chain A, domain 1"/>
    <property type="match status" value="1"/>
</dbReference>
<organism evidence="10 11">
    <name type="scientific">Tistlia consotensis USBA 355</name>
    <dbReference type="NCBI Taxonomy" id="560819"/>
    <lineage>
        <taxon>Bacteria</taxon>
        <taxon>Pseudomonadati</taxon>
        <taxon>Pseudomonadota</taxon>
        <taxon>Alphaproteobacteria</taxon>
        <taxon>Rhodospirillales</taxon>
        <taxon>Rhodovibrionaceae</taxon>
        <taxon>Tistlia</taxon>
    </lineage>
</organism>
<dbReference type="SUPFAM" id="SSF52096">
    <property type="entry name" value="ClpP/crotonase"/>
    <property type="match status" value="1"/>
</dbReference>
<dbReference type="STRING" id="560819.SAMN05428998_101628"/>
<evidence type="ECO:0000256" key="8">
    <source>
        <dbReference type="ARBA" id="ARBA00023717"/>
    </source>
</evidence>
<dbReference type="InterPro" id="IPR001753">
    <property type="entry name" value="Enoyl-CoA_hydra/iso"/>
</dbReference>
<dbReference type="CDD" id="cd06558">
    <property type="entry name" value="crotonase-like"/>
    <property type="match status" value="1"/>
</dbReference>
<evidence type="ECO:0000313" key="10">
    <source>
        <dbReference type="EMBL" id="SME93941.1"/>
    </source>
</evidence>
<comment type="catalytic activity">
    <reaction evidence="8">
        <text>a 4-saturated-(3S)-3-hydroxyacyl-CoA = a (3E)-enoyl-CoA + H2O</text>
        <dbReference type="Rhea" id="RHEA:20724"/>
        <dbReference type="ChEBI" id="CHEBI:15377"/>
        <dbReference type="ChEBI" id="CHEBI:58521"/>
        <dbReference type="ChEBI" id="CHEBI:137480"/>
        <dbReference type="EC" id="4.2.1.17"/>
    </reaction>
</comment>
<evidence type="ECO:0000313" key="11">
    <source>
        <dbReference type="Proteomes" id="UP000192917"/>
    </source>
</evidence>
<protein>
    <recommendedName>
        <fullName evidence="3">enoyl-CoA hydratase</fullName>
        <ecNumber evidence="3">4.2.1.17</ecNumber>
    </recommendedName>
</protein>
<comment type="similarity">
    <text evidence="2 9">Belongs to the enoyl-CoA hydratase/isomerase family.</text>
</comment>
<dbReference type="Gene3D" id="1.10.12.10">
    <property type="entry name" value="Lyase 2-enoyl-coa Hydratase, Chain A, domain 2"/>
    <property type="match status" value="1"/>
</dbReference>
<dbReference type="InterPro" id="IPR014748">
    <property type="entry name" value="Enoyl-CoA_hydra_C"/>
</dbReference>
<dbReference type="InterPro" id="IPR018376">
    <property type="entry name" value="Enoyl-CoA_hyd/isom_CS"/>
</dbReference>
<evidence type="ECO:0000256" key="9">
    <source>
        <dbReference type="RuleBase" id="RU003707"/>
    </source>
</evidence>
<comment type="function">
    <text evidence="1">Could possibly oxidize fatty acids using specific components.</text>
</comment>
<dbReference type="PANTHER" id="PTHR11941:SF54">
    <property type="entry name" value="ENOYL-COA HYDRATASE, MITOCHONDRIAL"/>
    <property type="match status" value="1"/>
</dbReference>
<dbReference type="Proteomes" id="UP000192917">
    <property type="component" value="Unassembled WGS sequence"/>
</dbReference>
<dbReference type="PROSITE" id="PS00166">
    <property type="entry name" value="ENOYL_COA_HYDRATASE"/>
    <property type="match status" value="1"/>
</dbReference>
<keyword evidence="6" id="KW-0456">Lyase</keyword>
<evidence type="ECO:0000256" key="1">
    <source>
        <dbReference type="ARBA" id="ARBA00002994"/>
    </source>
</evidence>
<evidence type="ECO:0000256" key="3">
    <source>
        <dbReference type="ARBA" id="ARBA00012076"/>
    </source>
</evidence>
<dbReference type="AlphaFoldDB" id="A0A1Y6B8E6"/>
<evidence type="ECO:0000256" key="7">
    <source>
        <dbReference type="ARBA" id="ARBA00023709"/>
    </source>
</evidence>
<dbReference type="FunFam" id="3.90.226.10:FF:000019">
    <property type="entry name" value="Enoyl-CoA hydratase, mitochondrial"/>
    <property type="match status" value="1"/>
</dbReference>
<gene>
    <name evidence="10" type="ORF">SAMN05428998_101628</name>
</gene>
<name>A0A1Y6B8E6_9PROT</name>
<comment type="catalytic activity">
    <reaction evidence="7">
        <text>a (3S)-3-hydroxyacyl-CoA = a (2E)-enoyl-CoA + H2O</text>
        <dbReference type="Rhea" id="RHEA:16105"/>
        <dbReference type="ChEBI" id="CHEBI:15377"/>
        <dbReference type="ChEBI" id="CHEBI:57318"/>
        <dbReference type="ChEBI" id="CHEBI:58856"/>
        <dbReference type="EC" id="4.2.1.17"/>
    </reaction>
</comment>
<evidence type="ECO:0000256" key="6">
    <source>
        <dbReference type="ARBA" id="ARBA00023239"/>
    </source>
</evidence>
<evidence type="ECO:0000256" key="4">
    <source>
        <dbReference type="ARBA" id="ARBA00022832"/>
    </source>
</evidence>
<dbReference type="EMBL" id="FWZX01000001">
    <property type="protein sequence ID" value="SME93941.1"/>
    <property type="molecule type" value="Genomic_DNA"/>
</dbReference>
<proteinExistence type="inferred from homology"/>
<dbReference type="GO" id="GO:0004300">
    <property type="term" value="F:enoyl-CoA hydratase activity"/>
    <property type="evidence" value="ECO:0007669"/>
    <property type="project" value="UniProtKB-EC"/>
</dbReference>
<dbReference type="InterPro" id="IPR029045">
    <property type="entry name" value="ClpP/crotonase-like_dom_sf"/>
</dbReference>
<keyword evidence="11" id="KW-1185">Reference proteome</keyword>
<keyword evidence="5" id="KW-0443">Lipid metabolism</keyword>
<keyword evidence="4" id="KW-0276">Fatty acid metabolism</keyword>
<accession>A0A1Y6B8E6</accession>
<sequence>MAFEDILVERKGAVGVVTLNRPKALNALCTPLIDELGQALAELEADEAIRCIVLTGSEKAFAAGADIKEMKEKSYADVLDEDFITGDWEVVAHCRKPTIAAVAGFALGGGCEVAMMCDMILAAETARFGQPEIKLGTIPGAGGTQRLTRSVGKSLAMYLCLSGDMIDAETALRAGLVAKVLPAEGFLDEVMKVAETIASYSLPVLRTCKEAVNRAYETTLAEGVLFERRTFHGTFALEDRKEGMEAFAEKRKPNFKHR</sequence>
<evidence type="ECO:0000256" key="5">
    <source>
        <dbReference type="ARBA" id="ARBA00023098"/>
    </source>
</evidence>
<reference evidence="10 11" key="1">
    <citation type="submission" date="2017-04" db="EMBL/GenBank/DDBJ databases">
        <authorList>
            <person name="Afonso C.L."/>
            <person name="Miller P.J."/>
            <person name="Scott M.A."/>
            <person name="Spackman E."/>
            <person name="Goraichik I."/>
            <person name="Dimitrov K.M."/>
            <person name="Suarez D.L."/>
            <person name="Swayne D.E."/>
        </authorList>
    </citation>
    <scope>NUCLEOTIDE SEQUENCE [LARGE SCALE GENOMIC DNA]</scope>
    <source>
        <strain evidence="10 11">USBA 355</strain>
    </source>
</reference>
<dbReference type="Pfam" id="PF00378">
    <property type="entry name" value="ECH_1"/>
    <property type="match status" value="1"/>
</dbReference>